<organism evidence="1 2">
    <name type="scientific">Halarcobacter ebronensis</name>
    <dbReference type="NCBI Taxonomy" id="1462615"/>
    <lineage>
        <taxon>Bacteria</taxon>
        <taxon>Pseudomonadati</taxon>
        <taxon>Campylobacterota</taxon>
        <taxon>Epsilonproteobacteria</taxon>
        <taxon>Campylobacterales</taxon>
        <taxon>Arcobacteraceae</taxon>
        <taxon>Halarcobacter</taxon>
    </lineage>
</organism>
<evidence type="ECO:0000313" key="1">
    <source>
        <dbReference type="EMBL" id="RXJ69138.1"/>
    </source>
</evidence>
<dbReference type="RefSeq" id="WP_128979234.1">
    <property type="nucleotide sequence ID" value="NZ_PDKJ01000003.1"/>
</dbReference>
<comment type="caution">
    <text evidence="1">The sequence shown here is derived from an EMBL/GenBank/DDBJ whole genome shotgun (WGS) entry which is preliminary data.</text>
</comment>
<sequence>MRRVWPYLFLVALSLILYNYSKETREDIKVVHGYYGEGPYRIVLETYKNRYICNDCGMMIKSYQNSAQVISSNGDVYLFDDVGCMLRWLNRQDFKNEVRIYVFTTDTGAYIDANLAWYVRDANTPIGYGFGAYETSIGAITSGKTRSSIESQVGTFEIKRENKQIYSFDEIKLYANRGETLLNPMIKRELLKKE</sequence>
<evidence type="ECO:0000313" key="2">
    <source>
        <dbReference type="Proteomes" id="UP000290172"/>
    </source>
</evidence>
<dbReference type="AlphaFoldDB" id="A0A4V1LRR7"/>
<gene>
    <name evidence="1" type="ORF">CRV08_03760</name>
</gene>
<proteinExistence type="predicted"/>
<accession>A0A4V1LRR7</accession>
<reference evidence="1 2" key="1">
    <citation type="submission" date="2017-10" db="EMBL/GenBank/DDBJ databases">
        <title>Genomics of the genus Arcobacter.</title>
        <authorList>
            <person name="Perez-Cataluna A."/>
            <person name="Figueras M.J."/>
        </authorList>
    </citation>
    <scope>NUCLEOTIDE SEQUENCE [LARGE SCALE GENOMIC DNA]</scope>
    <source>
        <strain evidence="1 2">CECT 8993</strain>
    </source>
</reference>
<dbReference type="EMBL" id="PDKJ01000003">
    <property type="protein sequence ID" value="RXJ69138.1"/>
    <property type="molecule type" value="Genomic_DNA"/>
</dbReference>
<evidence type="ECO:0008006" key="3">
    <source>
        <dbReference type="Google" id="ProtNLM"/>
    </source>
</evidence>
<dbReference type="Pfam" id="PF05573">
    <property type="entry name" value="NosL"/>
    <property type="match status" value="1"/>
</dbReference>
<name>A0A4V1LRR7_9BACT</name>
<protein>
    <recommendedName>
        <fullName evidence="3">NosL family protein</fullName>
    </recommendedName>
</protein>
<dbReference type="Proteomes" id="UP000290172">
    <property type="component" value="Unassembled WGS sequence"/>
</dbReference>
<dbReference type="SUPFAM" id="SSF160387">
    <property type="entry name" value="NosL/MerB-like"/>
    <property type="match status" value="1"/>
</dbReference>
<dbReference type="InterPro" id="IPR008719">
    <property type="entry name" value="N2O_reductase_NosL"/>
</dbReference>